<keyword evidence="1" id="KW-0812">Transmembrane</keyword>
<feature type="transmembrane region" description="Helical" evidence="1">
    <location>
        <begin position="363"/>
        <end position="380"/>
    </location>
</feature>
<feature type="transmembrane region" description="Helical" evidence="1">
    <location>
        <begin position="401"/>
        <end position="419"/>
    </location>
</feature>
<name>A0A7C1FIP2_9CHLR</name>
<feature type="transmembrane region" description="Helical" evidence="1">
    <location>
        <begin position="207"/>
        <end position="226"/>
    </location>
</feature>
<reference evidence="2" key="1">
    <citation type="journal article" date="2020" name="mSystems">
        <title>Genome- and Community-Level Interaction Insights into Carbon Utilization and Element Cycling Functions of Hydrothermarchaeota in Hydrothermal Sediment.</title>
        <authorList>
            <person name="Zhou Z."/>
            <person name="Liu Y."/>
            <person name="Xu W."/>
            <person name="Pan J."/>
            <person name="Luo Z.H."/>
            <person name="Li M."/>
        </authorList>
    </citation>
    <scope>NUCLEOTIDE SEQUENCE [LARGE SCALE GENOMIC DNA]</scope>
    <source>
        <strain evidence="2">SpSt-289</strain>
    </source>
</reference>
<evidence type="ECO:0008006" key="3">
    <source>
        <dbReference type="Google" id="ProtNLM"/>
    </source>
</evidence>
<sequence>MVICAFQHEHLWLSRESVVATPLSQASKASNRRPGWDVFVVALLVFALLQIVGLAEQAALPHRLQDVLRHPILGNLLPQAGYAAMGEVGPRPGEPIGLVLNALTLGALIAYALLDLTLAEPQRTRWKAWALAALVTTAVVLPTMKLILLREGSGPASYTHDGGVIQTEATIQYLLAGKNPYTEDYVDTPMAEWGFSEYRTALYHYPYLPWTFVFSAPFYLLGQAAGFYDQRLVYLLLFIAMLLTAARLAEGASARLALIAVLALNPIMALDVIFGQNDVFVLAWIVFALAAWRTAIRQRAAGRQSERWLALSALCFGLACASKPTAWFFAPFYGLLLVEDNAHLRQAGWRGLWPALPTVFKRAAPALAVFLLLLLPYVIWDAASLYDDVWRWSSGQGPTGYQIWGWGASNFVLGLGLVSNRFDQWPFWILQTAAAVPVLIWFMTRQMRRNMLTLACWHYGLFLFIFFYTSRFLNENYLGYILAFLALGALASEEASSDTKHSTGNL</sequence>
<feature type="transmembrane region" description="Helical" evidence="1">
    <location>
        <begin position="38"/>
        <end position="55"/>
    </location>
</feature>
<keyword evidence="1" id="KW-0472">Membrane</keyword>
<feature type="transmembrane region" description="Helical" evidence="1">
    <location>
        <begin position="279"/>
        <end position="296"/>
    </location>
</feature>
<evidence type="ECO:0000313" key="2">
    <source>
        <dbReference type="EMBL" id="HDX33797.1"/>
    </source>
</evidence>
<feature type="transmembrane region" description="Helical" evidence="1">
    <location>
        <begin position="425"/>
        <end position="444"/>
    </location>
</feature>
<comment type="caution">
    <text evidence="2">The sequence shown here is derived from an EMBL/GenBank/DDBJ whole genome shotgun (WGS) entry which is preliminary data.</text>
</comment>
<feature type="transmembrane region" description="Helical" evidence="1">
    <location>
        <begin position="232"/>
        <end position="249"/>
    </location>
</feature>
<keyword evidence="1" id="KW-1133">Transmembrane helix</keyword>
<feature type="transmembrane region" description="Helical" evidence="1">
    <location>
        <begin position="256"/>
        <end position="273"/>
    </location>
</feature>
<feature type="transmembrane region" description="Helical" evidence="1">
    <location>
        <begin position="451"/>
        <end position="470"/>
    </location>
</feature>
<organism evidence="2">
    <name type="scientific">Caldilinea aerophila</name>
    <dbReference type="NCBI Taxonomy" id="133453"/>
    <lineage>
        <taxon>Bacteria</taxon>
        <taxon>Bacillati</taxon>
        <taxon>Chloroflexota</taxon>
        <taxon>Caldilineae</taxon>
        <taxon>Caldilineales</taxon>
        <taxon>Caldilineaceae</taxon>
        <taxon>Caldilinea</taxon>
    </lineage>
</organism>
<gene>
    <name evidence="2" type="ORF">ENQ20_20290</name>
</gene>
<dbReference type="AlphaFoldDB" id="A0A7C1FIP2"/>
<proteinExistence type="predicted"/>
<accession>A0A7C1FIP2</accession>
<feature type="transmembrane region" description="Helical" evidence="1">
    <location>
        <begin position="308"/>
        <end position="330"/>
    </location>
</feature>
<dbReference type="EMBL" id="DSMG01000204">
    <property type="protein sequence ID" value="HDX33797.1"/>
    <property type="molecule type" value="Genomic_DNA"/>
</dbReference>
<feature type="transmembrane region" description="Helical" evidence="1">
    <location>
        <begin position="95"/>
        <end position="114"/>
    </location>
</feature>
<evidence type="ECO:0000256" key="1">
    <source>
        <dbReference type="SAM" id="Phobius"/>
    </source>
</evidence>
<protein>
    <recommendedName>
        <fullName evidence="3">Glycosyltransferase RgtA/B/C/D-like domain-containing protein</fullName>
    </recommendedName>
</protein>